<evidence type="ECO:0000313" key="1">
    <source>
        <dbReference type="EMBL" id="MFC7188646.1"/>
    </source>
</evidence>
<dbReference type="Proteomes" id="UP001596417">
    <property type="component" value="Unassembled WGS sequence"/>
</dbReference>
<dbReference type="GeneID" id="76198201"/>
<reference evidence="1 2" key="1">
    <citation type="journal article" date="2019" name="Int. J. Syst. Evol. Microbiol.">
        <title>The Global Catalogue of Microorganisms (GCM) 10K type strain sequencing project: providing services to taxonomists for standard genome sequencing and annotation.</title>
        <authorList>
            <consortium name="The Broad Institute Genomics Platform"/>
            <consortium name="The Broad Institute Genome Sequencing Center for Infectious Disease"/>
            <person name="Wu L."/>
            <person name="Ma J."/>
        </authorList>
    </citation>
    <scope>NUCLEOTIDE SEQUENCE [LARGE SCALE GENOMIC DNA]</scope>
    <source>
        <strain evidence="1 2">RDMS1</strain>
    </source>
</reference>
<comment type="caution">
    <text evidence="1">The sequence shown here is derived from an EMBL/GenBank/DDBJ whole genome shotgun (WGS) entry which is preliminary data.</text>
</comment>
<evidence type="ECO:0000313" key="2">
    <source>
        <dbReference type="Proteomes" id="UP001596417"/>
    </source>
</evidence>
<organism evidence="1 2">
    <name type="scientific">Halocatena marina</name>
    <dbReference type="NCBI Taxonomy" id="2934937"/>
    <lineage>
        <taxon>Archaea</taxon>
        <taxon>Methanobacteriati</taxon>
        <taxon>Methanobacteriota</taxon>
        <taxon>Stenosarchaea group</taxon>
        <taxon>Halobacteria</taxon>
        <taxon>Halobacteriales</taxon>
        <taxon>Natronomonadaceae</taxon>
        <taxon>Halocatena</taxon>
    </lineage>
</organism>
<sequence length="72" mass="8064">MSCDHNLDAEYLYPSDAVVLELYDDSEVDTLGIRFALPCPDCDATLELTATVDHIGETELQPPIEEEDDIYD</sequence>
<dbReference type="AlphaFoldDB" id="A0ABD5YH10"/>
<protein>
    <recommendedName>
        <fullName evidence="3">Small CPxCG-related zinc finger protein</fullName>
    </recommendedName>
</protein>
<dbReference type="RefSeq" id="WP_248904170.1">
    <property type="nucleotide sequence ID" value="NZ_CP109979.1"/>
</dbReference>
<proteinExistence type="predicted"/>
<dbReference type="EMBL" id="JBHTAX010000001">
    <property type="protein sequence ID" value="MFC7188646.1"/>
    <property type="molecule type" value="Genomic_DNA"/>
</dbReference>
<keyword evidence="2" id="KW-1185">Reference proteome</keyword>
<evidence type="ECO:0008006" key="3">
    <source>
        <dbReference type="Google" id="ProtNLM"/>
    </source>
</evidence>
<gene>
    <name evidence="1" type="ORF">ACFQL7_01465</name>
</gene>
<accession>A0ABD5YH10</accession>
<name>A0ABD5YH10_9EURY</name>